<name>A0A9N9EVC1_9GLOM</name>
<reference evidence="1" key="1">
    <citation type="submission" date="2021-06" db="EMBL/GenBank/DDBJ databases">
        <authorList>
            <person name="Kallberg Y."/>
            <person name="Tangrot J."/>
            <person name="Rosling A."/>
        </authorList>
    </citation>
    <scope>NUCLEOTIDE SEQUENCE</scope>
    <source>
        <strain evidence="1">UK204</strain>
    </source>
</reference>
<comment type="caution">
    <text evidence="1">The sequence shown here is derived from an EMBL/GenBank/DDBJ whole genome shotgun (WGS) entry which is preliminary data.</text>
</comment>
<sequence>KNNDTTESIAFGGITTRPFSLWIINAPFKSRKHYSVSKVRQPQKNPELEFYIKRRLQHFKALRSFTYSHKGQIQGLAKNICKNISLHQER</sequence>
<protein>
    <submittedName>
        <fullName evidence="1">12245_t:CDS:1</fullName>
    </submittedName>
</protein>
<evidence type="ECO:0000313" key="2">
    <source>
        <dbReference type="Proteomes" id="UP000789570"/>
    </source>
</evidence>
<accession>A0A9N9EVC1</accession>
<dbReference type="AlphaFoldDB" id="A0A9N9EVC1"/>
<feature type="non-terminal residue" evidence="1">
    <location>
        <position position="90"/>
    </location>
</feature>
<keyword evidence="2" id="KW-1185">Reference proteome</keyword>
<organism evidence="1 2">
    <name type="scientific">Funneliformis caledonium</name>
    <dbReference type="NCBI Taxonomy" id="1117310"/>
    <lineage>
        <taxon>Eukaryota</taxon>
        <taxon>Fungi</taxon>
        <taxon>Fungi incertae sedis</taxon>
        <taxon>Mucoromycota</taxon>
        <taxon>Glomeromycotina</taxon>
        <taxon>Glomeromycetes</taxon>
        <taxon>Glomerales</taxon>
        <taxon>Glomeraceae</taxon>
        <taxon>Funneliformis</taxon>
    </lineage>
</organism>
<proteinExistence type="predicted"/>
<evidence type="ECO:0000313" key="1">
    <source>
        <dbReference type="EMBL" id="CAG8692123.1"/>
    </source>
</evidence>
<gene>
    <name evidence="1" type="ORF">FCALED_LOCUS13016</name>
</gene>
<dbReference type="Proteomes" id="UP000789570">
    <property type="component" value="Unassembled WGS sequence"/>
</dbReference>
<dbReference type="EMBL" id="CAJVPQ010007029">
    <property type="protein sequence ID" value="CAG8692123.1"/>
    <property type="molecule type" value="Genomic_DNA"/>
</dbReference>